<dbReference type="PANTHER" id="PTHR11353">
    <property type="entry name" value="CHAPERONIN"/>
    <property type="match status" value="1"/>
</dbReference>
<dbReference type="PRINTS" id="PR00304">
    <property type="entry name" value="TCOMPLEXTCP1"/>
</dbReference>
<sequence>LAVASIANILKSSLGPVGLDKMLVDEIGDVTITNDGATILKLLEVEHPAAKILVELAELQDQEVGDGTTSVVIIAAELLKNADELVKCKIHPTSIISGYRLACKEAVKYIQEHLTIPVDDLGRDSIVNAAKTSMSSKIIGSDADFFANMVVDAISAVKTSDGKGGYRYPVKAVNVLKAHGRSTRESILVQGYAINCTVASQAMPKSIVNAKICCLDFSLQKAKMKLGVQILVEHPEQLDLMRQRELDITKEKIQKILATGANVILTTGGIDDLCLKYFVEAGAMAVRRCKKADLKRIAKATGATFLMTLANMDGEESFEPSYLGHADEVAQERICDDELIVIKGTKACTASSIILRGANDFMVDEMERSIHDALSVVKRVLESKKVVAGGGAVEAALSIYLENFATSLASREQLAIAEFAQSLLVIPKQLAVNAAQDSTDLVAKLRAFHNTSQTRAEHNDLRWVGLDLYEGVVRDNKKAGVLEPAMSKIKSLKFATEAAITILRIDDMIKLVSEKQGGQSYQDAYRSGALED</sequence>
<evidence type="ECO:0000256" key="5">
    <source>
        <dbReference type="ARBA" id="ARBA00022741"/>
    </source>
</evidence>
<comment type="caution">
    <text evidence="10">The sequence shown here is derived from an EMBL/GenBank/DDBJ whole genome shotgun (WGS) entry which is preliminary data.</text>
</comment>
<dbReference type="SUPFAM" id="SSF54849">
    <property type="entry name" value="GroEL-intermediate domain like"/>
    <property type="match status" value="1"/>
</dbReference>
<dbReference type="Gene3D" id="1.10.560.10">
    <property type="entry name" value="GroEL-like equatorial domain"/>
    <property type="match status" value="1"/>
</dbReference>
<dbReference type="NCBIfam" id="NF041083">
    <property type="entry name" value="thermosome_beta"/>
    <property type="match status" value="1"/>
</dbReference>
<evidence type="ECO:0000256" key="3">
    <source>
        <dbReference type="ARBA" id="ARBA00014424"/>
    </source>
</evidence>
<dbReference type="InterPro" id="IPR053374">
    <property type="entry name" value="TCP-1_chaperonin"/>
</dbReference>
<evidence type="ECO:0000256" key="9">
    <source>
        <dbReference type="RuleBase" id="RU004187"/>
    </source>
</evidence>
<dbReference type="InterPro" id="IPR027410">
    <property type="entry name" value="TCP-1-like_intermed_sf"/>
</dbReference>
<accession>A0A8S3Z150</accession>
<dbReference type="InterPro" id="IPR027413">
    <property type="entry name" value="GROEL-like_equatorial_sf"/>
</dbReference>
<dbReference type="SUPFAM" id="SSF52029">
    <property type="entry name" value="GroEL apical domain-like"/>
    <property type="match status" value="1"/>
</dbReference>
<dbReference type="PROSITE" id="PS00995">
    <property type="entry name" value="TCP1_3"/>
    <property type="match status" value="1"/>
</dbReference>
<dbReference type="InterPro" id="IPR054827">
    <property type="entry name" value="thermosome_alpha"/>
</dbReference>
<feature type="non-terminal residue" evidence="10">
    <location>
        <position position="532"/>
    </location>
</feature>
<evidence type="ECO:0000256" key="8">
    <source>
        <dbReference type="ARBA" id="ARBA00030049"/>
    </source>
</evidence>
<dbReference type="NCBIfam" id="NF041082">
    <property type="entry name" value="thermosome_alpha"/>
    <property type="match status" value="1"/>
</dbReference>
<dbReference type="GO" id="GO:0016887">
    <property type="term" value="F:ATP hydrolysis activity"/>
    <property type="evidence" value="ECO:0007669"/>
    <property type="project" value="InterPro"/>
</dbReference>
<dbReference type="NCBIfam" id="TIGR02340">
    <property type="entry name" value="chap_CCT_alpha"/>
    <property type="match status" value="1"/>
</dbReference>
<dbReference type="Pfam" id="PF00118">
    <property type="entry name" value="Cpn60_TCP1"/>
    <property type="match status" value="1"/>
</dbReference>
<evidence type="ECO:0000256" key="7">
    <source>
        <dbReference type="ARBA" id="ARBA00023186"/>
    </source>
</evidence>
<dbReference type="InterPro" id="IPR027409">
    <property type="entry name" value="GroEL-like_apical_dom_sf"/>
</dbReference>
<keyword evidence="4" id="KW-0963">Cytoplasm</keyword>
<dbReference type="Gene3D" id="3.50.7.10">
    <property type="entry name" value="GroEL"/>
    <property type="match status" value="1"/>
</dbReference>
<dbReference type="PROSITE" id="PS00750">
    <property type="entry name" value="TCP1_1"/>
    <property type="match status" value="1"/>
</dbReference>
<evidence type="ECO:0000256" key="1">
    <source>
        <dbReference type="ARBA" id="ARBA00004496"/>
    </source>
</evidence>
<dbReference type="Proteomes" id="UP000678393">
    <property type="component" value="Unassembled WGS sequence"/>
</dbReference>
<comment type="subcellular location">
    <subcellularLocation>
        <location evidence="1">Cytoplasm</location>
    </subcellularLocation>
</comment>
<keyword evidence="6 9" id="KW-0067">ATP-binding</keyword>
<keyword evidence="7 9" id="KW-0143">Chaperone</keyword>
<dbReference type="PROSITE" id="PS00751">
    <property type="entry name" value="TCP1_2"/>
    <property type="match status" value="1"/>
</dbReference>
<dbReference type="GO" id="GO:0005524">
    <property type="term" value="F:ATP binding"/>
    <property type="evidence" value="ECO:0007669"/>
    <property type="project" value="UniProtKB-KW"/>
</dbReference>
<dbReference type="SUPFAM" id="SSF48592">
    <property type="entry name" value="GroEL equatorial domain-like"/>
    <property type="match status" value="1"/>
</dbReference>
<evidence type="ECO:0000256" key="2">
    <source>
        <dbReference type="ARBA" id="ARBA00008020"/>
    </source>
</evidence>
<gene>
    <name evidence="10" type="ORF">CUNI_LOCUS8267</name>
</gene>
<comment type="similarity">
    <text evidence="2 9">Belongs to the TCP-1 chaperonin family.</text>
</comment>
<dbReference type="FunFam" id="3.50.7.10:FF:000009">
    <property type="entry name" value="T-complex protein 1 subunit alpha"/>
    <property type="match status" value="1"/>
</dbReference>
<dbReference type="InterPro" id="IPR017998">
    <property type="entry name" value="Chaperone_TCP-1"/>
</dbReference>
<evidence type="ECO:0000256" key="6">
    <source>
        <dbReference type="ARBA" id="ARBA00022840"/>
    </source>
</evidence>
<dbReference type="FunFam" id="1.10.560.10:FF:000070">
    <property type="entry name" value="Uncharacterized protein"/>
    <property type="match status" value="1"/>
</dbReference>
<dbReference type="GO" id="GO:0005737">
    <property type="term" value="C:cytoplasm"/>
    <property type="evidence" value="ECO:0007669"/>
    <property type="project" value="UniProtKB-SubCell"/>
</dbReference>
<organism evidence="10 11">
    <name type="scientific">Candidula unifasciata</name>
    <dbReference type="NCBI Taxonomy" id="100452"/>
    <lineage>
        <taxon>Eukaryota</taxon>
        <taxon>Metazoa</taxon>
        <taxon>Spiralia</taxon>
        <taxon>Lophotrochozoa</taxon>
        <taxon>Mollusca</taxon>
        <taxon>Gastropoda</taxon>
        <taxon>Heterobranchia</taxon>
        <taxon>Euthyneura</taxon>
        <taxon>Panpulmonata</taxon>
        <taxon>Eupulmonata</taxon>
        <taxon>Stylommatophora</taxon>
        <taxon>Helicina</taxon>
        <taxon>Helicoidea</taxon>
        <taxon>Geomitridae</taxon>
        <taxon>Candidula</taxon>
    </lineage>
</organism>
<evidence type="ECO:0000313" key="10">
    <source>
        <dbReference type="EMBL" id="CAG5122709.1"/>
    </source>
</evidence>
<dbReference type="InterPro" id="IPR002423">
    <property type="entry name" value="Cpn60/GroEL/TCP-1"/>
</dbReference>
<dbReference type="GO" id="GO:0051082">
    <property type="term" value="F:unfolded protein binding"/>
    <property type="evidence" value="ECO:0007669"/>
    <property type="project" value="InterPro"/>
</dbReference>
<reference evidence="10" key="1">
    <citation type="submission" date="2021-04" db="EMBL/GenBank/DDBJ databases">
        <authorList>
            <consortium name="Molecular Ecology Group"/>
        </authorList>
    </citation>
    <scope>NUCLEOTIDE SEQUENCE</scope>
</reference>
<dbReference type="OrthoDB" id="496at2759"/>
<keyword evidence="11" id="KW-1185">Reference proteome</keyword>
<evidence type="ECO:0000313" key="11">
    <source>
        <dbReference type="Proteomes" id="UP000678393"/>
    </source>
</evidence>
<dbReference type="CDD" id="cd03335">
    <property type="entry name" value="TCP1_alpha"/>
    <property type="match status" value="1"/>
</dbReference>
<dbReference type="InterPro" id="IPR002194">
    <property type="entry name" value="Chaperonin_TCP-1_CS"/>
</dbReference>
<dbReference type="EMBL" id="CAJHNH020001346">
    <property type="protein sequence ID" value="CAG5122709.1"/>
    <property type="molecule type" value="Genomic_DNA"/>
</dbReference>
<keyword evidence="5 9" id="KW-0547">Nucleotide-binding</keyword>
<dbReference type="GO" id="GO:0140662">
    <property type="term" value="F:ATP-dependent protein folding chaperone"/>
    <property type="evidence" value="ECO:0007669"/>
    <property type="project" value="InterPro"/>
</dbReference>
<proteinExistence type="inferred from homology"/>
<dbReference type="AlphaFoldDB" id="A0A8S3Z150"/>
<evidence type="ECO:0000256" key="4">
    <source>
        <dbReference type="ARBA" id="ARBA00022490"/>
    </source>
</evidence>
<dbReference type="Gene3D" id="3.30.260.10">
    <property type="entry name" value="TCP-1-like chaperonin intermediate domain"/>
    <property type="match status" value="1"/>
</dbReference>
<name>A0A8S3Z150_9EUPU</name>
<dbReference type="InterPro" id="IPR012715">
    <property type="entry name" value="Chap_CCT_alpha"/>
</dbReference>
<protein>
    <recommendedName>
        <fullName evidence="3">T-complex protein 1 subunit alpha</fullName>
    </recommendedName>
    <alternativeName>
        <fullName evidence="8">CCT-alpha</fullName>
    </alternativeName>
</protein>